<evidence type="ECO:0000313" key="2">
    <source>
        <dbReference type="Proteomes" id="UP000295325"/>
    </source>
</evidence>
<name>A0A4R7KSQ9_9CLOT</name>
<sequence>MDIGNKLIKENMTELKKTSKKDKKSTGNKQGCIKMNDYFAF</sequence>
<proteinExistence type="predicted"/>
<dbReference type="AlphaFoldDB" id="A0A4R7KSQ9"/>
<keyword evidence="2" id="KW-1185">Reference proteome</keyword>
<accession>A0A4R7KSQ9</accession>
<dbReference type="Proteomes" id="UP000295325">
    <property type="component" value="Unassembled WGS sequence"/>
</dbReference>
<gene>
    <name evidence="1" type="ORF">EDD71_10315</name>
</gene>
<reference evidence="1 2" key="1">
    <citation type="submission" date="2019-03" db="EMBL/GenBank/DDBJ databases">
        <title>Genomic Encyclopedia of Type Strains, Phase IV (KMG-IV): sequencing the most valuable type-strain genomes for metagenomic binning, comparative biology and taxonomic classification.</title>
        <authorList>
            <person name="Goeker M."/>
        </authorList>
    </citation>
    <scope>NUCLEOTIDE SEQUENCE [LARGE SCALE GENOMIC DNA]</scope>
    <source>
        <strain evidence="1 2">DSM 24455</strain>
    </source>
</reference>
<evidence type="ECO:0000313" key="1">
    <source>
        <dbReference type="EMBL" id="TDT62742.1"/>
    </source>
</evidence>
<organism evidence="1 2">
    <name type="scientific">Fonticella tunisiensis</name>
    <dbReference type="NCBI Taxonomy" id="1096341"/>
    <lineage>
        <taxon>Bacteria</taxon>
        <taxon>Bacillati</taxon>
        <taxon>Bacillota</taxon>
        <taxon>Clostridia</taxon>
        <taxon>Eubacteriales</taxon>
        <taxon>Clostridiaceae</taxon>
        <taxon>Fonticella</taxon>
    </lineage>
</organism>
<dbReference type="RefSeq" id="WP_279232994.1">
    <property type="nucleotide sequence ID" value="NZ_SOAZ01000003.1"/>
</dbReference>
<protein>
    <submittedName>
        <fullName evidence="1">Uncharacterized protein</fullName>
    </submittedName>
</protein>
<dbReference type="EMBL" id="SOAZ01000003">
    <property type="protein sequence ID" value="TDT62742.1"/>
    <property type="molecule type" value="Genomic_DNA"/>
</dbReference>
<comment type="caution">
    <text evidence="1">The sequence shown here is derived from an EMBL/GenBank/DDBJ whole genome shotgun (WGS) entry which is preliminary data.</text>
</comment>